<dbReference type="AlphaFoldDB" id="A0A1Q9AR08"/>
<gene>
    <name evidence="1" type="ORF">BJF93_12820</name>
</gene>
<dbReference type="SUPFAM" id="SSF54523">
    <property type="entry name" value="Pili subunits"/>
    <property type="match status" value="1"/>
</dbReference>
<keyword evidence="2" id="KW-1185">Reference proteome</keyword>
<evidence type="ECO:0008006" key="3">
    <source>
        <dbReference type="Google" id="ProtNLM"/>
    </source>
</evidence>
<dbReference type="InterPro" id="IPR045584">
    <property type="entry name" value="Pilin-like"/>
</dbReference>
<comment type="caution">
    <text evidence="1">The sequence shown here is derived from an EMBL/GenBank/DDBJ whole genome shotgun (WGS) entry which is preliminary data.</text>
</comment>
<organism evidence="1 2">
    <name type="scientific">Xaviernesmea oryzae</name>
    <dbReference type="NCBI Taxonomy" id="464029"/>
    <lineage>
        <taxon>Bacteria</taxon>
        <taxon>Pseudomonadati</taxon>
        <taxon>Pseudomonadota</taxon>
        <taxon>Alphaproteobacteria</taxon>
        <taxon>Hyphomicrobiales</taxon>
        <taxon>Rhizobiaceae</taxon>
        <taxon>Rhizobium/Agrobacterium group</taxon>
        <taxon>Xaviernesmea</taxon>
    </lineage>
</organism>
<dbReference type="OrthoDB" id="7366901at2"/>
<dbReference type="Proteomes" id="UP000186364">
    <property type="component" value="Unassembled WGS sequence"/>
</dbReference>
<dbReference type="RefSeq" id="WP_075629649.1">
    <property type="nucleotide sequence ID" value="NZ_FOAM01000018.1"/>
</dbReference>
<accession>A0A1Q9AR08</accession>
<reference evidence="1 2" key="1">
    <citation type="submission" date="2016-09" db="EMBL/GenBank/DDBJ databases">
        <title>Rhizobium sp. nov., a novel species isolated from the rice rhizosphere.</title>
        <authorList>
            <person name="Zhao J."/>
            <person name="Zhang X."/>
        </authorList>
    </citation>
    <scope>NUCLEOTIDE SEQUENCE [LARGE SCALE GENOMIC DNA]</scope>
    <source>
        <strain evidence="1 2">1.7048</strain>
    </source>
</reference>
<protein>
    <recommendedName>
        <fullName evidence="3">Type II secretion system protein GspH</fullName>
    </recommendedName>
</protein>
<sequence>MTLVETLAALAVVALGTMIVTPALTIVTSPMRLGPLAADIAALLVQARSVAIATNGEAAAIVDPVGGIVSAGARRISMPPGVALDLIAAESCRAAGSGVAITFSPSGSSCGAVMQLAQGERRLKIRVDWYSGHVSIQKS</sequence>
<evidence type="ECO:0000313" key="1">
    <source>
        <dbReference type="EMBL" id="OLP57745.1"/>
    </source>
</evidence>
<dbReference type="EMBL" id="MKIP01000059">
    <property type="protein sequence ID" value="OLP57745.1"/>
    <property type="molecule type" value="Genomic_DNA"/>
</dbReference>
<evidence type="ECO:0000313" key="2">
    <source>
        <dbReference type="Proteomes" id="UP000186364"/>
    </source>
</evidence>
<name>A0A1Q9AR08_9HYPH</name>
<proteinExistence type="predicted"/>